<dbReference type="AlphaFoldDB" id="A0A640KQ87"/>
<name>A0A640KQ87_LEITA</name>
<dbReference type="Proteomes" id="UP000419144">
    <property type="component" value="Unassembled WGS sequence"/>
</dbReference>
<organism evidence="2 3">
    <name type="scientific">Leishmania tarentolae</name>
    <name type="common">Sauroleishmania tarentolae</name>
    <dbReference type="NCBI Taxonomy" id="5689"/>
    <lineage>
        <taxon>Eukaryota</taxon>
        <taxon>Discoba</taxon>
        <taxon>Euglenozoa</taxon>
        <taxon>Kinetoplastea</taxon>
        <taxon>Metakinetoplastina</taxon>
        <taxon>Trypanosomatida</taxon>
        <taxon>Trypanosomatidae</taxon>
        <taxon>Leishmaniinae</taxon>
        <taxon>Leishmania</taxon>
        <taxon>lizard Leishmania</taxon>
    </lineage>
</organism>
<sequence length="77" mass="8464">MFRHRRGRRHHGGTADLTLAARLMLTQPLCLSHPLLLQAIHDGAQLGSGVAIPHSEEDDARRAPKVNLARSETHGSR</sequence>
<evidence type="ECO:0000313" key="2">
    <source>
        <dbReference type="EMBL" id="GET91548.1"/>
    </source>
</evidence>
<dbReference type="EMBL" id="BLBS01000048">
    <property type="protein sequence ID" value="GET91548.1"/>
    <property type="molecule type" value="Genomic_DNA"/>
</dbReference>
<reference evidence="2" key="1">
    <citation type="submission" date="2019-11" db="EMBL/GenBank/DDBJ databases">
        <title>Leishmania tarentolae CDS.</title>
        <authorList>
            <person name="Goto Y."/>
            <person name="Yamagishi J."/>
        </authorList>
    </citation>
    <scope>NUCLEOTIDE SEQUENCE [LARGE SCALE GENOMIC DNA]</scope>
    <source>
        <strain evidence="2">Parrot Tar II</strain>
    </source>
</reference>
<accession>A0A640KQ87</accession>
<protein>
    <submittedName>
        <fullName evidence="2">Uncharacterized protein</fullName>
    </submittedName>
</protein>
<feature type="region of interest" description="Disordered" evidence="1">
    <location>
        <begin position="49"/>
        <end position="77"/>
    </location>
</feature>
<gene>
    <name evidence="2" type="ORF">LtaPh_3222151</name>
</gene>
<comment type="caution">
    <text evidence="2">The sequence shown here is derived from an EMBL/GenBank/DDBJ whole genome shotgun (WGS) entry which is preliminary data.</text>
</comment>
<evidence type="ECO:0000256" key="1">
    <source>
        <dbReference type="SAM" id="MobiDB-lite"/>
    </source>
</evidence>
<evidence type="ECO:0000313" key="3">
    <source>
        <dbReference type="Proteomes" id="UP000419144"/>
    </source>
</evidence>
<proteinExistence type="predicted"/>
<keyword evidence="3" id="KW-1185">Reference proteome</keyword>
<dbReference type="VEuPathDB" id="TriTrypDB:LtaPh_3222151"/>